<feature type="region of interest" description="Disordered" evidence="1">
    <location>
        <begin position="219"/>
        <end position="257"/>
    </location>
</feature>
<sequence>MSDHDPGATMPRTEPEPNRQFWQARRRLSLSRARLAQDANRDPAMRNCQHAPMDENYIGRIEQGRIGGGMCPERLNALCARLNVADPTDIGLTAERRHPSRHGPTITRRPNPDHTPPPPGTAEPADTAEPRRKNHQLIAARERRTMPNGQPMTPQDVADEMNNFLWAEHQKDKKSPQPTILDHRFVLGYEAGRYWWPSANYRAAFRHVLKAATDAELGFTPKRHRRSDTATNQQTRPELESSNGVEKTPAEQPEHSVDEDLIDVLQRVDALSRGVSPTVLDNLRMNIRFILTEYEAIEHGSLRSQLRKQRTWISTLLGECRRPTQQQQLFNMGSVTSGILGYVAVGRGNFPLARAYCLEAFAMAEFAQDDNLQSWVRGMQSFCEYYAKDYSEALRLAVDGLTYAQSGPQSVRLTINGAARAMGKLGDVDGVHRAVESAYDLLARNDVPNGIPSSIALDCYSAAQTASNAATAYLSLGAAEKVKEFVQLALPEISKSGSPWSRSLVTIDLASSLIRSADPDLDRAADLAVGALTISRQRPIISVRQRIQDFINDATDKWGHCQQIATVREAAASANER</sequence>
<accession>A0A919MYF2</accession>
<comment type="caution">
    <text evidence="2">The sequence shown here is derived from an EMBL/GenBank/DDBJ whole genome shotgun (WGS) entry which is preliminary data.</text>
</comment>
<feature type="compositionally biased region" description="Polar residues" evidence="1">
    <location>
        <begin position="229"/>
        <end position="245"/>
    </location>
</feature>
<organism evidence="2 3">
    <name type="scientific">Paractinoplanes rishiriensis</name>
    <dbReference type="NCBI Taxonomy" id="1050105"/>
    <lineage>
        <taxon>Bacteria</taxon>
        <taxon>Bacillati</taxon>
        <taxon>Actinomycetota</taxon>
        <taxon>Actinomycetes</taxon>
        <taxon>Micromonosporales</taxon>
        <taxon>Micromonosporaceae</taxon>
        <taxon>Paractinoplanes</taxon>
    </lineage>
</organism>
<evidence type="ECO:0000313" key="3">
    <source>
        <dbReference type="Proteomes" id="UP000636960"/>
    </source>
</evidence>
<keyword evidence="3" id="KW-1185">Reference proteome</keyword>
<feature type="region of interest" description="Disordered" evidence="1">
    <location>
        <begin position="90"/>
        <end position="133"/>
    </location>
</feature>
<dbReference type="EMBL" id="BOMV01000077">
    <property type="protein sequence ID" value="GIE99819.1"/>
    <property type="molecule type" value="Genomic_DNA"/>
</dbReference>
<evidence type="ECO:0008006" key="4">
    <source>
        <dbReference type="Google" id="ProtNLM"/>
    </source>
</evidence>
<dbReference type="Proteomes" id="UP000636960">
    <property type="component" value="Unassembled WGS sequence"/>
</dbReference>
<dbReference type="RefSeq" id="WP_203786842.1">
    <property type="nucleotide sequence ID" value="NZ_BOMV01000077.1"/>
</dbReference>
<evidence type="ECO:0000256" key="1">
    <source>
        <dbReference type="SAM" id="MobiDB-lite"/>
    </source>
</evidence>
<feature type="compositionally biased region" description="Basic and acidic residues" evidence="1">
    <location>
        <begin position="248"/>
        <end position="257"/>
    </location>
</feature>
<dbReference type="AlphaFoldDB" id="A0A919MYF2"/>
<reference evidence="2" key="1">
    <citation type="submission" date="2021-01" db="EMBL/GenBank/DDBJ databases">
        <title>Whole genome shotgun sequence of Actinoplanes rishiriensis NBRC 108556.</title>
        <authorList>
            <person name="Komaki H."/>
            <person name="Tamura T."/>
        </authorList>
    </citation>
    <scope>NUCLEOTIDE SEQUENCE</scope>
    <source>
        <strain evidence="2">NBRC 108556</strain>
    </source>
</reference>
<name>A0A919MYF2_9ACTN</name>
<gene>
    <name evidence="2" type="ORF">Ari01nite_72840</name>
</gene>
<proteinExistence type="predicted"/>
<evidence type="ECO:0000313" key="2">
    <source>
        <dbReference type="EMBL" id="GIE99819.1"/>
    </source>
</evidence>
<protein>
    <recommendedName>
        <fullName evidence="4">HTH cro/C1-type domain-containing protein</fullName>
    </recommendedName>
</protein>